<feature type="region of interest" description="Disordered" evidence="1">
    <location>
        <begin position="1"/>
        <end position="23"/>
    </location>
</feature>
<protein>
    <recommendedName>
        <fullName evidence="4">Cell wall glucanase</fullName>
    </recommendedName>
</protein>
<sequence>MNADTAIKPSSPQNTPFSSRLSSISGSGLDHLPKLGNFSRILASTRISSPTQISIPIGDNDGAALKEPRPVLNADKCTRLGDFKRVFNELQSPVSSKHTSPVASPVQTCSSIEHQASIKSSGDIRASRSPPLLVRSNTTQSIGDVKPKSSTKATISILKRPSTPQRVKEDTSPSDTDSNSESDRVFEVDAAVLTPASTPPSLEDKIKSSQTSAPRRRLSTNTSGKTRRRSKSETGILLAYHVGKDGSPINIYEKLQTREQKHDALTMDLIPHRTLDTIMAKKYPKVASHGAHIFIDMSNIDIGFQNALRTRYKLADNAHFSPLPHLNLKFLTEALVRNRTTVTRTVGCSIVPGRPEPRYIQELQKLGYHVDLRERKRVQDAKPASTHIRYVEDLVDETLQTRIAESVMEYFQEQGTIILATGDAKPAQYSDGFFTYAERALRMGWNIELISWKSSLSSTWTSRKWKAQWGDRFRIIELDDFLDNLLACYL</sequence>
<organism evidence="2 3">
    <name type="scientific">Cladobotryum mycophilum</name>
    <dbReference type="NCBI Taxonomy" id="491253"/>
    <lineage>
        <taxon>Eukaryota</taxon>
        <taxon>Fungi</taxon>
        <taxon>Dikarya</taxon>
        <taxon>Ascomycota</taxon>
        <taxon>Pezizomycotina</taxon>
        <taxon>Sordariomycetes</taxon>
        <taxon>Hypocreomycetidae</taxon>
        <taxon>Hypocreales</taxon>
        <taxon>Hypocreaceae</taxon>
        <taxon>Cladobotryum</taxon>
    </lineage>
</organism>
<dbReference type="Gene3D" id="3.40.50.1010">
    <property type="entry name" value="5'-nuclease"/>
    <property type="match status" value="1"/>
</dbReference>
<dbReference type="Proteomes" id="UP001338125">
    <property type="component" value="Unassembled WGS sequence"/>
</dbReference>
<comment type="caution">
    <text evidence="2">The sequence shown here is derived from an EMBL/GenBank/DDBJ whole genome shotgun (WGS) entry which is preliminary data.</text>
</comment>
<evidence type="ECO:0000256" key="1">
    <source>
        <dbReference type="SAM" id="MobiDB-lite"/>
    </source>
</evidence>
<reference evidence="2 3" key="1">
    <citation type="submission" date="2024-01" db="EMBL/GenBank/DDBJ databases">
        <title>Complete genome of Cladobotryum mycophilum ATHUM6906.</title>
        <authorList>
            <person name="Christinaki A.C."/>
            <person name="Myridakis A.I."/>
            <person name="Kouvelis V.N."/>
        </authorList>
    </citation>
    <scope>NUCLEOTIDE SEQUENCE [LARGE SCALE GENOMIC DNA]</scope>
    <source>
        <strain evidence="2 3">ATHUM6906</strain>
    </source>
</reference>
<dbReference type="CDD" id="cd18724">
    <property type="entry name" value="PIN_LabA-like"/>
    <property type="match status" value="1"/>
</dbReference>
<gene>
    <name evidence="2" type="ORF">PT974_06545</name>
</gene>
<evidence type="ECO:0008006" key="4">
    <source>
        <dbReference type="Google" id="ProtNLM"/>
    </source>
</evidence>
<dbReference type="EMBL" id="JAVFKD010000012">
    <property type="protein sequence ID" value="KAK5993117.1"/>
    <property type="molecule type" value="Genomic_DNA"/>
</dbReference>
<feature type="compositionally biased region" description="Polar residues" evidence="1">
    <location>
        <begin position="208"/>
        <end position="224"/>
    </location>
</feature>
<accession>A0ABR0SLU4</accession>
<feature type="compositionally biased region" description="Polar residues" evidence="1">
    <location>
        <begin position="135"/>
        <end position="154"/>
    </location>
</feature>
<name>A0ABR0SLU4_9HYPO</name>
<evidence type="ECO:0000313" key="2">
    <source>
        <dbReference type="EMBL" id="KAK5993117.1"/>
    </source>
</evidence>
<feature type="region of interest" description="Disordered" evidence="1">
    <location>
        <begin position="91"/>
        <end position="110"/>
    </location>
</feature>
<keyword evidence="3" id="KW-1185">Reference proteome</keyword>
<feature type="compositionally biased region" description="Polar residues" evidence="1">
    <location>
        <begin position="8"/>
        <end position="17"/>
    </location>
</feature>
<proteinExistence type="predicted"/>
<evidence type="ECO:0000313" key="3">
    <source>
        <dbReference type="Proteomes" id="UP001338125"/>
    </source>
</evidence>
<feature type="region of interest" description="Disordered" evidence="1">
    <location>
        <begin position="115"/>
        <end position="234"/>
    </location>
</feature>